<dbReference type="NCBIfam" id="NF000756">
    <property type="entry name" value="PRK00047.1"/>
    <property type="match status" value="1"/>
</dbReference>
<dbReference type="Gene3D" id="3.30.420.40">
    <property type="match status" value="2"/>
</dbReference>
<dbReference type="PANTHER" id="PTHR10196:SF69">
    <property type="entry name" value="GLYCEROL KINASE"/>
    <property type="match status" value="1"/>
</dbReference>
<dbReference type="GO" id="GO:0004370">
    <property type="term" value="F:glycerol kinase activity"/>
    <property type="evidence" value="ECO:0007669"/>
    <property type="project" value="UniProtKB-EC"/>
</dbReference>
<dbReference type="FunFam" id="3.30.420.40:FF:000007">
    <property type="entry name" value="Glycerol kinase"/>
    <property type="match status" value="1"/>
</dbReference>
<evidence type="ECO:0000256" key="6">
    <source>
        <dbReference type="ARBA" id="ARBA00022777"/>
    </source>
</evidence>
<dbReference type="PROSITE" id="PS00933">
    <property type="entry name" value="FGGY_KINASES_1"/>
    <property type="match status" value="1"/>
</dbReference>
<reference evidence="13" key="1">
    <citation type="submission" date="2019-08" db="EMBL/GenBank/DDBJ databases">
        <authorList>
            <person name="Kucharzyk K."/>
            <person name="Murdoch R.W."/>
            <person name="Higgins S."/>
            <person name="Loffler F."/>
        </authorList>
    </citation>
    <scope>NUCLEOTIDE SEQUENCE</scope>
</reference>
<keyword evidence="5" id="KW-0547">Nucleotide-binding</keyword>
<dbReference type="AlphaFoldDB" id="A0A645BXX8"/>
<dbReference type="PROSITE" id="PS00445">
    <property type="entry name" value="FGGY_KINASES_2"/>
    <property type="match status" value="1"/>
</dbReference>
<organism evidence="13">
    <name type="scientific">bioreactor metagenome</name>
    <dbReference type="NCBI Taxonomy" id="1076179"/>
    <lineage>
        <taxon>unclassified sequences</taxon>
        <taxon>metagenomes</taxon>
        <taxon>ecological metagenomes</taxon>
    </lineage>
</organism>
<keyword evidence="6 13" id="KW-0418">Kinase</keyword>
<dbReference type="GO" id="GO:0005829">
    <property type="term" value="C:cytosol"/>
    <property type="evidence" value="ECO:0007669"/>
    <property type="project" value="TreeGrafter"/>
</dbReference>
<dbReference type="EC" id="2.7.1.30" evidence="3"/>
<dbReference type="Pfam" id="PF02782">
    <property type="entry name" value="FGGY_C"/>
    <property type="match status" value="1"/>
</dbReference>
<dbReference type="InterPro" id="IPR018484">
    <property type="entry name" value="FGGY_N"/>
</dbReference>
<keyword evidence="4 13" id="KW-0808">Transferase</keyword>
<dbReference type="GO" id="GO:0005524">
    <property type="term" value="F:ATP binding"/>
    <property type="evidence" value="ECO:0007669"/>
    <property type="project" value="UniProtKB-KW"/>
</dbReference>
<evidence type="ECO:0000256" key="9">
    <source>
        <dbReference type="ARBA" id="ARBA00043149"/>
    </source>
</evidence>
<comment type="caution">
    <text evidence="13">The sequence shown here is derived from an EMBL/GenBank/DDBJ whole genome shotgun (WGS) entry which is preliminary data.</text>
</comment>
<dbReference type="PANTHER" id="PTHR10196">
    <property type="entry name" value="SUGAR KINASE"/>
    <property type="match status" value="1"/>
</dbReference>
<evidence type="ECO:0000256" key="7">
    <source>
        <dbReference type="ARBA" id="ARBA00022798"/>
    </source>
</evidence>
<keyword evidence="8" id="KW-0067">ATP-binding</keyword>
<dbReference type="InterPro" id="IPR018485">
    <property type="entry name" value="FGGY_C"/>
</dbReference>
<keyword evidence="7" id="KW-0319">Glycerol metabolism</keyword>
<evidence type="ECO:0000256" key="2">
    <source>
        <dbReference type="ARBA" id="ARBA00009156"/>
    </source>
</evidence>
<evidence type="ECO:0000259" key="12">
    <source>
        <dbReference type="Pfam" id="PF02782"/>
    </source>
</evidence>
<protein>
    <recommendedName>
        <fullName evidence="3">glycerol kinase</fullName>
        <ecNumber evidence="3">2.7.1.30</ecNumber>
    </recommendedName>
    <alternativeName>
        <fullName evidence="9">ATP:glycerol 3-phosphotransferase</fullName>
    </alternativeName>
</protein>
<accession>A0A645BXX8</accession>
<evidence type="ECO:0000256" key="3">
    <source>
        <dbReference type="ARBA" id="ARBA00012099"/>
    </source>
</evidence>
<comment type="pathway">
    <text evidence="1">Polyol metabolism; glycerol degradation via glycerol kinase pathway; sn-glycerol 3-phosphate from glycerol: step 1/1.</text>
</comment>
<dbReference type="CDD" id="cd07769">
    <property type="entry name" value="ASKHA_NBD_FGGY_GK"/>
    <property type="match status" value="1"/>
</dbReference>
<evidence type="ECO:0000256" key="5">
    <source>
        <dbReference type="ARBA" id="ARBA00022741"/>
    </source>
</evidence>
<gene>
    <name evidence="13" type="primary">glpK_20</name>
    <name evidence="13" type="ORF">SDC9_116916</name>
</gene>
<comment type="catalytic activity">
    <reaction evidence="10">
        <text>glycerol + ATP = sn-glycerol 3-phosphate + ADP + H(+)</text>
        <dbReference type="Rhea" id="RHEA:21644"/>
        <dbReference type="ChEBI" id="CHEBI:15378"/>
        <dbReference type="ChEBI" id="CHEBI:17754"/>
        <dbReference type="ChEBI" id="CHEBI:30616"/>
        <dbReference type="ChEBI" id="CHEBI:57597"/>
        <dbReference type="ChEBI" id="CHEBI:456216"/>
        <dbReference type="EC" id="2.7.1.30"/>
    </reaction>
</comment>
<dbReference type="InterPro" id="IPR018483">
    <property type="entry name" value="Carb_kinase_FGGY_CS"/>
</dbReference>
<dbReference type="InterPro" id="IPR043129">
    <property type="entry name" value="ATPase_NBD"/>
</dbReference>
<dbReference type="EMBL" id="VSSQ01023189">
    <property type="protein sequence ID" value="MPM69968.1"/>
    <property type="molecule type" value="Genomic_DNA"/>
</dbReference>
<comment type="similarity">
    <text evidence="2">Belongs to the FGGY kinase family.</text>
</comment>
<evidence type="ECO:0000313" key="13">
    <source>
        <dbReference type="EMBL" id="MPM69968.1"/>
    </source>
</evidence>
<dbReference type="GO" id="GO:0019563">
    <property type="term" value="P:glycerol catabolic process"/>
    <property type="evidence" value="ECO:0007669"/>
    <property type="project" value="TreeGrafter"/>
</dbReference>
<name>A0A645BXX8_9ZZZZ</name>
<dbReference type="SUPFAM" id="SSF53067">
    <property type="entry name" value="Actin-like ATPase domain"/>
    <property type="match status" value="2"/>
</dbReference>
<evidence type="ECO:0000256" key="8">
    <source>
        <dbReference type="ARBA" id="ARBA00022840"/>
    </source>
</evidence>
<feature type="domain" description="Carbohydrate kinase FGGY C-terminal" evidence="12">
    <location>
        <begin position="138"/>
        <end position="324"/>
    </location>
</feature>
<evidence type="ECO:0000256" key="4">
    <source>
        <dbReference type="ARBA" id="ARBA00022679"/>
    </source>
</evidence>
<evidence type="ECO:0000259" key="11">
    <source>
        <dbReference type="Pfam" id="PF00370"/>
    </source>
</evidence>
<feature type="domain" description="Carbohydrate kinase FGGY N-terminal" evidence="11">
    <location>
        <begin position="2"/>
        <end position="128"/>
    </location>
</feature>
<dbReference type="Pfam" id="PF00370">
    <property type="entry name" value="FGGY_N"/>
    <property type="match status" value="1"/>
</dbReference>
<evidence type="ECO:0000256" key="10">
    <source>
        <dbReference type="ARBA" id="ARBA00052101"/>
    </source>
</evidence>
<proteinExistence type="inferred from homology"/>
<evidence type="ECO:0000256" key="1">
    <source>
        <dbReference type="ARBA" id="ARBA00005190"/>
    </source>
</evidence>
<sequence length="374" mass="41479">MIREKTGLVPDAYFSGTKLQWLLDHLNLRERARKGELCFGTVDSYLAWHLVKGHPHVTDATNAGRTMLFNLARQQWDDELLDIMDIPREVLPTVVDTARIVGMLDEDILGAPIPVASLVGDQHAALFGQACINKGMAKNTYGTGCFMLMNIGNEFRLSQAGLLTTMAWRLDGKPTYAFEGSVFMGGAAIQWLRDEMKLIKSAADSEALARSVPTSGDCYLVPAFTGLGAPYWDMYARGTMVGLTRGTTRAHFARAVLESIAYQTKDLIDAMERDSGVRLTELRVDGGAAVSDILMQFQADMLGARIDRPASVETTALGAAYLAGLCTGYWKDKAEIAAKRRSARLFEPSMDARERDKLYHDWKRAVERAKRWIE</sequence>